<comment type="caution">
    <text evidence="12">The sequence shown here is derived from an EMBL/GenBank/DDBJ whole genome shotgun (WGS) entry which is preliminary data.</text>
</comment>
<dbReference type="Proteomes" id="UP000294575">
    <property type="component" value="Unassembled WGS sequence"/>
</dbReference>
<dbReference type="RefSeq" id="WP_101497831.1">
    <property type="nucleotide sequence ID" value="NZ_LNJZ01000009.1"/>
</dbReference>
<dbReference type="NCBIfam" id="TIGR00078">
    <property type="entry name" value="nadC"/>
    <property type="match status" value="1"/>
</dbReference>
<evidence type="ECO:0000256" key="6">
    <source>
        <dbReference type="ARBA" id="ARBA00022676"/>
    </source>
</evidence>
<evidence type="ECO:0000256" key="4">
    <source>
        <dbReference type="ARBA" id="ARBA00011944"/>
    </source>
</evidence>
<comment type="function">
    <text evidence="1">Involved in the catabolism of quinolinic acid (QA).</text>
</comment>
<dbReference type="InterPro" id="IPR037128">
    <property type="entry name" value="Quinolinate_PRibosylTase_N_sf"/>
</dbReference>
<dbReference type="Gene3D" id="3.90.1170.20">
    <property type="entry name" value="Quinolinate phosphoribosyl transferase, N-terminal domain"/>
    <property type="match status" value="1"/>
</dbReference>
<comment type="similarity">
    <text evidence="3 9">Belongs to the NadC/ModD family.</text>
</comment>
<evidence type="ECO:0000256" key="2">
    <source>
        <dbReference type="ARBA" id="ARBA00004893"/>
    </source>
</evidence>
<dbReference type="GO" id="GO:0005737">
    <property type="term" value="C:cytoplasm"/>
    <property type="evidence" value="ECO:0007669"/>
    <property type="project" value="TreeGrafter"/>
</dbReference>
<evidence type="ECO:0000256" key="1">
    <source>
        <dbReference type="ARBA" id="ARBA00003237"/>
    </source>
</evidence>
<evidence type="ECO:0000256" key="7">
    <source>
        <dbReference type="ARBA" id="ARBA00022679"/>
    </source>
</evidence>
<dbReference type="PANTHER" id="PTHR32179">
    <property type="entry name" value="NICOTINATE-NUCLEOTIDE PYROPHOSPHORYLASE [CARBOXYLATING]"/>
    <property type="match status" value="1"/>
</dbReference>
<dbReference type="OrthoDB" id="9782546at2"/>
<dbReference type="AlphaFoldDB" id="A0A4R6TZ13"/>
<dbReference type="PIRSF" id="PIRSF006250">
    <property type="entry name" value="NadC_ModD"/>
    <property type="match status" value="1"/>
</dbReference>
<evidence type="ECO:0000259" key="10">
    <source>
        <dbReference type="Pfam" id="PF01729"/>
    </source>
</evidence>
<evidence type="ECO:0000256" key="3">
    <source>
        <dbReference type="ARBA" id="ARBA00009400"/>
    </source>
</evidence>
<feature type="domain" description="Quinolinate phosphoribosyl transferase C-terminal" evidence="10">
    <location>
        <begin position="115"/>
        <end position="279"/>
    </location>
</feature>
<evidence type="ECO:0000259" key="11">
    <source>
        <dbReference type="Pfam" id="PF02749"/>
    </source>
</evidence>
<name>A0A4R6TZ13_9GAMM</name>
<dbReference type="Gene3D" id="3.20.20.70">
    <property type="entry name" value="Aldolase class I"/>
    <property type="match status" value="1"/>
</dbReference>
<comment type="pathway">
    <text evidence="2">Cofactor biosynthesis; NAD(+) biosynthesis; nicotinate D-ribonucleotide from quinolinate: step 1/1.</text>
</comment>
<evidence type="ECO:0000313" key="12">
    <source>
        <dbReference type="EMBL" id="TDQ38851.1"/>
    </source>
</evidence>
<dbReference type="InterPro" id="IPR022412">
    <property type="entry name" value="Quinolinate_PRibosylTrfase_N"/>
</dbReference>
<dbReference type="EMBL" id="SNYK01000003">
    <property type="protein sequence ID" value="TDQ38851.1"/>
    <property type="molecule type" value="Genomic_DNA"/>
</dbReference>
<feature type="domain" description="Quinolinate phosphoribosyl transferase N-terminal" evidence="11">
    <location>
        <begin position="29"/>
        <end position="113"/>
    </location>
</feature>
<reference evidence="12 13" key="1">
    <citation type="submission" date="2019-03" db="EMBL/GenBank/DDBJ databases">
        <title>Genomic Encyclopedia of Type Strains, Phase IV (KMG-IV): sequencing the most valuable type-strain genomes for metagenomic binning, comparative biology and taxonomic classification.</title>
        <authorList>
            <person name="Goeker M."/>
        </authorList>
    </citation>
    <scope>NUCLEOTIDE SEQUENCE [LARGE SCALE GENOMIC DNA]</scope>
    <source>
        <strain evidence="12 13">DSM 28679</strain>
    </source>
</reference>
<dbReference type="GO" id="GO:0004514">
    <property type="term" value="F:nicotinate-nucleotide diphosphorylase (carboxylating) activity"/>
    <property type="evidence" value="ECO:0007669"/>
    <property type="project" value="UniProtKB-EC"/>
</dbReference>
<dbReference type="GO" id="GO:0034213">
    <property type="term" value="P:quinolinate catabolic process"/>
    <property type="evidence" value="ECO:0007669"/>
    <property type="project" value="TreeGrafter"/>
</dbReference>
<dbReference type="FunFam" id="3.20.20.70:FF:000030">
    <property type="entry name" value="Nicotinate-nucleotide pyrophosphorylase, carboxylating"/>
    <property type="match status" value="1"/>
</dbReference>
<evidence type="ECO:0000313" key="13">
    <source>
        <dbReference type="Proteomes" id="UP000294575"/>
    </source>
</evidence>
<proteinExistence type="inferred from homology"/>
<dbReference type="InterPro" id="IPR013785">
    <property type="entry name" value="Aldolase_TIM"/>
</dbReference>
<dbReference type="SUPFAM" id="SSF54675">
    <property type="entry name" value="Nicotinate/Quinolinate PRTase N-terminal domain-like"/>
    <property type="match status" value="1"/>
</dbReference>
<dbReference type="UniPathway" id="UPA00253">
    <property type="reaction ID" value="UER00331"/>
</dbReference>
<dbReference type="InterPro" id="IPR002638">
    <property type="entry name" value="Quinolinate_PRibosylTrfase_C"/>
</dbReference>
<keyword evidence="7 9" id="KW-0808">Transferase</keyword>
<dbReference type="EC" id="2.4.2.19" evidence="4"/>
<gene>
    <name evidence="12" type="ORF">DFQ45_10314</name>
</gene>
<organism evidence="12 13">
    <name type="scientific">Thiopseudomonas denitrificans</name>
    <dbReference type="NCBI Taxonomy" id="1501432"/>
    <lineage>
        <taxon>Bacteria</taxon>
        <taxon>Pseudomonadati</taxon>
        <taxon>Pseudomonadota</taxon>
        <taxon>Gammaproteobacteria</taxon>
        <taxon>Pseudomonadales</taxon>
        <taxon>Pseudomonadaceae</taxon>
        <taxon>Thiopseudomonas</taxon>
    </lineage>
</organism>
<dbReference type="CDD" id="cd01572">
    <property type="entry name" value="QPRTase"/>
    <property type="match status" value="1"/>
</dbReference>
<dbReference type="InterPro" id="IPR027277">
    <property type="entry name" value="NadC/ModD"/>
</dbReference>
<keyword evidence="5" id="KW-0662">Pyridine nucleotide biosynthesis</keyword>
<sequence>MANLVIEQLLDEVRENVRIALAEDVGTGDITAQLIPADRQVRARVITRENATLAGTAWVDEVFRQVDSSVKVTWHAADGDRVQANQVLFELEGPARALLTGERTALNFMQTLSAVATRCQHYADMVSDLPVKLLDTRKTIPGLRLAQKYAVTCGGCHNHRIGLYDVFLIKENHITACGGIAEAVETARRIAPGKPIEVEVENLEEFAQALATSADIIMLDELSYADMREAVRINAGKVKLEASGGINDDTLRYVAETGVDFISLGILTKNIKAVDLSMRIVQG</sequence>
<evidence type="ECO:0000256" key="8">
    <source>
        <dbReference type="ARBA" id="ARBA00033102"/>
    </source>
</evidence>
<keyword evidence="6 9" id="KW-0328">Glycosyltransferase</keyword>
<dbReference type="Pfam" id="PF01729">
    <property type="entry name" value="QRPTase_C"/>
    <property type="match status" value="1"/>
</dbReference>
<evidence type="ECO:0000256" key="5">
    <source>
        <dbReference type="ARBA" id="ARBA00022642"/>
    </source>
</evidence>
<dbReference type="SUPFAM" id="SSF51690">
    <property type="entry name" value="Nicotinate/Quinolinate PRTase C-terminal domain-like"/>
    <property type="match status" value="1"/>
</dbReference>
<dbReference type="FunFam" id="3.90.1170.20:FF:000007">
    <property type="entry name" value="Nicotinate-nucleotide pyrophosphorylase (Carboxylating)"/>
    <property type="match status" value="1"/>
</dbReference>
<keyword evidence="13" id="KW-1185">Reference proteome</keyword>
<dbReference type="Pfam" id="PF02749">
    <property type="entry name" value="QRPTase_N"/>
    <property type="match status" value="1"/>
</dbReference>
<dbReference type="PANTHER" id="PTHR32179:SF3">
    <property type="entry name" value="NICOTINATE-NUCLEOTIDE PYROPHOSPHORYLASE [CARBOXYLATING]"/>
    <property type="match status" value="1"/>
</dbReference>
<evidence type="ECO:0000256" key="9">
    <source>
        <dbReference type="PIRNR" id="PIRNR006250"/>
    </source>
</evidence>
<accession>A0A4R6TZ13</accession>
<dbReference type="InterPro" id="IPR004393">
    <property type="entry name" value="NadC"/>
</dbReference>
<dbReference type="InterPro" id="IPR036068">
    <property type="entry name" value="Nicotinate_pribotase-like_C"/>
</dbReference>
<protein>
    <recommendedName>
        <fullName evidence="4">nicotinate-nucleotide diphosphorylase (carboxylating)</fullName>
        <ecNumber evidence="4">2.4.2.19</ecNumber>
    </recommendedName>
    <alternativeName>
        <fullName evidence="8">Quinolinate phosphoribosyltransferase [decarboxylating]</fullName>
    </alternativeName>
</protein>
<dbReference type="GO" id="GO:0009435">
    <property type="term" value="P:NAD+ biosynthetic process"/>
    <property type="evidence" value="ECO:0007669"/>
    <property type="project" value="UniProtKB-UniPathway"/>
</dbReference>